<dbReference type="SMART" id="SM00267">
    <property type="entry name" value="GGDEF"/>
    <property type="match status" value="1"/>
</dbReference>
<dbReference type="PANTHER" id="PTHR44757:SF2">
    <property type="entry name" value="BIOFILM ARCHITECTURE MAINTENANCE PROTEIN MBAA"/>
    <property type="match status" value="1"/>
</dbReference>
<dbReference type="OMA" id="VEYWARD"/>
<dbReference type="SUPFAM" id="SSF141868">
    <property type="entry name" value="EAL domain-like"/>
    <property type="match status" value="1"/>
</dbReference>
<feature type="domain" description="GGDEF" evidence="3">
    <location>
        <begin position="395"/>
        <end position="528"/>
    </location>
</feature>
<proteinExistence type="predicted"/>
<dbReference type="Gene3D" id="3.30.70.270">
    <property type="match status" value="1"/>
</dbReference>
<dbReference type="Gene3D" id="3.30.450.20">
    <property type="entry name" value="PAS domain"/>
    <property type="match status" value="1"/>
</dbReference>
<protein>
    <submittedName>
        <fullName evidence="4">GGDEF domain-containing protein</fullName>
    </submittedName>
</protein>
<reference evidence="4 5" key="1">
    <citation type="journal article" date="2018" name="Nat. Biotechnol.">
        <title>A standardized bacterial taxonomy based on genome phylogeny substantially revises the tree of life.</title>
        <authorList>
            <person name="Parks D.H."/>
            <person name="Chuvochina M."/>
            <person name="Waite D.W."/>
            <person name="Rinke C."/>
            <person name="Skarshewski A."/>
            <person name="Chaumeil P.A."/>
            <person name="Hugenholtz P."/>
        </authorList>
    </citation>
    <scope>NUCLEOTIDE SEQUENCE [LARGE SCALE GENOMIC DNA]</scope>
    <source>
        <strain evidence="4">UBA8844</strain>
    </source>
</reference>
<dbReference type="InterPro" id="IPR000160">
    <property type="entry name" value="GGDEF_dom"/>
</dbReference>
<evidence type="ECO:0000313" key="5">
    <source>
        <dbReference type="Proteomes" id="UP000264071"/>
    </source>
</evidence>
<dbReference type="InterPro" id="IPR043128">
    <property type="entry name" value="Rev_trsase/Diguanyl_cyclase"/>
</dbReference>
<dbReference type="Pfam" id="PF00563">
    <property type="entry name" value="EAL"/>
    <property type="match status" value="1"/>
</dbReference>
<accession>A0A3D4V733</accession>
<name>A0A3D4V733_9BACT</name>
<feature type="region of interest" description="Disordered" evidence="1">
    <location>
        <begin position="805"/>
        <end position="825"/>
    </location>
</feature>
<dbReference type="AlphaFoldDB" id="A0A3D4V733"/>
<evidence type="ECO:0000256" key="1">
    <source>
        <dbReference type="SAM" id="MobiDB-lite"/>
    </source>
</evidence>
<dbReference type="InterPro" id="IPR029787">
    <property type="entry name" value="Nucleotide_cyclase"/>
</dbReference>
<dbReference type="InterPro" id="IPR035965">
    <property type="entry name" value="PAS-like_dom_sf"/>
</dbReference>
<dbReference type="CDD" id="cd01948">
    <property type="entry name" value="EAL"/>
    <property type="match status" value="1"/>
</dbReference>
<evidence type="ECO:0000259" key="3">
    <source>
        <dbReference type="PROSITE" id="PS50887"/>
    </source>
</evidence>
<dbReference type="PROSITE" id="PS50887">
    <property type="entry name" value="GGDEF"/>
    <property type="match status" value="1"/>
</dbReference>
<gene>
    <name evidence="4" type="ORF">DGD08_06980</name>
</gene>
<evidence type="ECO:0000313" key="4">
    <source>
        <dbReference type="EMBL" id="HCT56943.1"/>
    </source>
</evidence>
<sequence length="825" mass="91720">MPAHATLEIPSPGIESAEELREALFRLRRENELLALGGVQAQTLLDALESLLAVDANDDPFGRVFISLRKVFSFSSALMLVERRDAPGDADDAPDQLECIVADPPLLQGSRWPVDTLFRKVMDDKVIATFSNETTREWCQVAAGDDAQADWVRGAMQQSALHLPVRAHDQRGVLILLRAPGDGGFQRTDVTLARRFSLLVSHALASRSANKNAAEGRRLREITRQLRASEQATRRNAQLLQALMGVLPVGVVVQDQSGNLLLVNDAIAPTLGRGSHTDLLPKASGLPFDLRADDEAESDRHLRAFQEHLESGEQRSGEYTVLHNGQERTLLVTGKPVRILDDPLLVSTALDITERKLLERDLSRRAFHDPLTGLPNRVRMQDIVASSLRRHTDGGMFALAFIDLDNFKQINDYYSHALGDALLKAVAKRVTQHIRSGDTLARISGDEFLLLIDPLQDESDLPPLIDRVIEALKQPFEIEGHEIMTSASMGASIYPLHGATYEALCRCADGAMYRAKRDRKGSATYFNDSMGHALTARMDTEQRLRMAIRDRRFRVAYQAKFGMRNRGVVGFEALVRWVDSDGTVHMPDSFIELASELGLLDAITEFVVDQVAEHMPILTERFGRDVSFSVNISARQAGDLSFMTQFIERLQARGIADRIMLELTEDAVLVTHRFERGVLPQLRAAGGRLAIDDFGSGYSSLAMLADMTVDEVKVDRSLITEIHQRPRSQGILRAIESLCMGLGADLVAEGVETAEELEYLTRYTRISIVQGFHFTRPMFIDDLLQQTDLHPVADESDDILPLPRGQQDVWNEPPVGHISDANDWG</sequence>
<dbReference type="Pfam" id="PF00990">
    <property type="entry name" value="GGDEF"/>
    <property type="match status" value="1"/>
</dbReference>
<dbReference type="PANTHER" id="PTHR44757">
    <property type="entry name" value="DIGUANYLATE CYCLASE DGCP"/>
    <property type="match status" value="1"/>
</dbReference>
<dbReference type="NCBIfam" id="TIGR00229">
    <property type="entry name" value="sensory_box"/>
    <property type="match status" value="1"/>
</dbReference>
<dbReference type="SMART" id="SM00052">
    <property type="entry name" value="EAL"/>
    <property type="match status" value="1"/>
</dbReference>
<dbReference type="NCBIfam" id="TIGR00254">
    <property type="entry name" value="GGDEF"/>
    <property type="match status" value="1"/>
</dbReference>
<dbReference type="InterPro" id="IPR000014">
    <property type="entry name" value="PAS"/>
</dbReference>
<dbReference type="SUPFAM" id="SSF55073">
    <property type="entry name" value="Nucleotide cyclase"/>
    <property type="match status" value="1"/>
</dbReference>
<dbReference type="InterPro" id="IPR052155">
    <property type="entry name" value="Biofilm_reg_signaling"/>
</dbReference>
<evidence type="ECO:0000259" key="2">
    <source>
        <dbReference type="PROSITE" id="PS50883"/>
    </source>
</evidence>
<dbReference type="Gene3D" id="3.20.20.450">
    <property type="entry name" value="EAL domain"/>
    <property type="match status" value="1"/>
</dbReference>
<dbReference type="CDD" id="cd01949">
    <property type="entry name" value="GGDEF"/>
    <property type="match status" value="1"/>
</dbReference>
<dbReference type="InterPro" id="IPR001633">
    <property type="entry name" value="EAL_dom"/>
</dbReference>
<dbReference type="PROSITE" id="PS50883">
    <property type="entry name" value="EAL"/>
    <property type="match status" value="1"/>
</dbReference>
<dbReference type="CDD" id="cd00130">
    <property type="entry name" value="PAS"/>
    <property type="match status" value="1"/>
</dbReference>
<dbReference type="EMBL" id="DPIY01000006">
    <property type="protein sequence ID" value="HCT56943.1"/>
    <property type="molecule type" value="Genomic_DNA"/>
</dbReference>
<feature type="domain" description="EAL" evidence="2">
    <location>
        <begin position="537"/>
        <end position="791"/>
    </location>
</feature>
<comment type="caution">
    <text evidence="4">The sequence shown here is derived from an EMBL/GenBank/DDBJ whole genome shotgun (WGS) entry which is preliminary data.</text>
</comment>
<dbReference type="Proteomes" id="UP000264071">
    <property type="component" value="Unassembled WGS sequence"/>
</dbReference>
<dbReference type="SUPFAM" id="SSF55785">
    <property type="entry name" value="PYP-like sensor domain (PAS domain)"/>
    <property type="match status" value="1"/>
</dbReference>
<dbReference type="InterPro" id="IPR035919">
    <property type="entry name" value="EAL_sf"/>
</dbReference>
<organism evidence="4 5">
    <name type="scientific">Gemmatimonas aurantiaca</name>
    <dbReference type="NCBI Taxonomy" id="173480"/>
    <lineage>
        <taxon>Bacteria</taxon>
        <taxon>Pseudomonadati</taxon>
        <taxon>Gemmatimonadota</taxon>
        <taxon>Gemmatimonadia</taxon>
        <taxon>Gemmatimonadales</taxon>
        <taxon>Gemmatimonadaceae</taxon>
        <taxon>Gemmatimonas</taxon>
    </lineage>
</organism>